<evidence type="ECO:0000313" key="3">
    <source>
        <dbReference type="Proteomes" id="UP001362999"/>
    </source>
</evidence>
<dbReference type="Proteomes" id="UP001362999">
    <property type="component" value="Unassembled WGS sequence"/>
</dbReference>
<feature type="region of interest" description="Disordered" evidence="1">
    <location>
        <begin position="72"/>
        <end position="91"/>
    </location>
</feature>
<comment type="caution">
    <text evidence="2">The sequence shown here is derived from an EMBL/GenBank/DDBJ whole genome shotgun (WGS) entry which is preliminary data.</text>
</comment>
<feature type="compositionally biased region" description="Low complexity" evidence="1">
    <location>
        <begin position="117"/>
        <end position="132"/>
    </location>
</feature>
<sequence>MTSWRLMLTYEPTQAAQDTRSCIFGDEPHPGEQRDVLLLFLAAALRAAADKGLDWARTSFTRLCSVEFTLPPPYAPSNSDSNDGMGPVFDASGRKMHEREDWGEKDADNDEKAGDTSSDSSYIASGSSSSSSGRQTVVLSGHHKFTGKWHGLLRHHNGTTIVILEQLATGLQDTVYAAELCQSDRTKLPVVVKIYNDSTALQCEYKAYLSLAEPMLGSIPKCYGLCIGPSFMCLVTAWIPAQIPFARLTLPQKGAIYALVLKLHEAGWSHNDLAGPSDLRNILWNSDTRPVLIDFETARRHKCLGPGKCGELVRARELLHLSHFQVAIYARERVS</sequence>
<evidence type="ECO:0000313" key="2">
    <source>
        <dbReference type="EMBL" id="KAK6983929.1"/>
    </source>
</evidence>
<feature type="region of interest" description="Disordered" evidence="1">
    <location>
        <begin position="96"/>
        <end position="135"/>
    </location>
</feature>
<proteinExistence type="predicted"/>
<protein>
    <recommendedName>
        <fullName evidence="4">Protein kinase domain-containing protein</fullName>
    </recommendedName>
</protein>
<evidence type="ECO:0008006" key="4">
    <source>
        <dbReference type="Google" id="ProtNLM"/>
    </source>
</evidence>
<dbReference type="AlphaFoldDB" id="A0AAV9ZJ27"/>
<feature type="compositionally biased region" description="Basic and acidic residues" evidence="1">
    <location>
        <begin position="96"/>
        <end position="114"/>
    </location>
</feature>
<gene>
    <name evidence="2" type="ORF">R3P38DRAFT_2807510</name>
</gene>
<keyword evidence="3" id="KW-1185">Reference proteome</keyword>
<accession>A0AAV9ZJ27</accession>
<organism evidence="2 3">
    <name type="scientific">Favolaschia claudopus</name>
    <dbReference type="NCBI Taxonomy" id="2862362"/>
    <lineage>
        <taxon>Eukaryota</taxon>
        <taxon>Fungi</taxon>
        <taxon>Dikarya</taxon>
        <taxon>Basidiomycota</taxon>
        <taxon>Agaricomycotina</taxon>
        <taxon>Agaricomycetes</taxon>
        <taxon>Agaricomycetidae</taxon>
        <taxon>Agaricales</taxon>
        <taxon>Marasmiineae</taxon>
        <taxon>Mycenaceae</taxon>
        <taxon>Favolaschia</taxon>
    </lineage>
</organism>
<evidence type="ECO:0000256" key="1">
    <source>
        <dbReference type="SAM" id="MobiDB-lite"/>
    </source>
</evidence>
<dbReference type="EMBL" id="JAWWNJ010000145">
    <property type="protein sequence ID" value="KAK6983929.1"/>
    <property type="molecule type" value="Genomic_DNA"/>
</dbReference>
<reference evidence="2 3" key="1">
    <citation type="journal article" date="2024" name="J Genomics">
        <title>Draft genome sequencing and assembly of Favolaschia claudopus CIRM-BRFM 2984 isolated from oak limbs.</title>
        <authorList>
            <person name="Navarro D."/>
            <person name="Drula E."/>
            <person name="Chaduli D."/>
            <person name="Cazenave R."/>
            <person name="Ahrendt S."/>
            <person name="Wang J."/>
            <person name="Lipzen A."/>
            <person name="Daum C."/>
            <person name="Barry K."/>
            <person name="Grigoriev I.V."/>
            <person name="Favel A."/>
            <person name="Rosso M.N."/>
            <person name="Martin F."/>
        </authorList>
    </citation>
    <scope>NUCLEOTIDE SEQUENCE [LARGE SCALE GENOMIC DNA]</scope>
    <source>
        <strain evidence="2 3">CIRM-BRFM 2984</strain>
    </source>
</reference>
<name>A0AAV9ZJ27_9AGAR</name>
<dbReference type="SUPFAM" id="SSF56112">
    <property type="entry name" value="Protein kinase-like (PK-like)"/>
    <property type="match status" value="1"/>
</dbReference>
<dbReference type="InterPro" id="IPR011009">
    <property type="entry name" value="Kinase-like_dom_sf"/>
</dbReference>